<name>A0ABU5SHQ7_9BACT</name>
<gene>
    <name evidence="5" type="ORF">VB798_09580</name>
</gene>
<dbReference type="InterPro" id="IPR000917">
    <property type="entry name" value="Sulfatase_N"/>
</dbReference>
<dbReference type="Pfam" id="PF00884">
    <property type="entry name" value="Sulfatase"/>
    <property type="match status" value="1"/>
</dbReference>
<dbReference type="PANTHER" id="PTHR42693">
    <property type="entry name" value="ARYLSULFATASE FAMILY MEMBER"/>
    <property type="match status" value="1"/>
</dbReference>
<comment type="similarity">
    <text evidence="1">Belongs to the sulfatase family.</text>
</comment>
<dbReference type="CDD" id="cd16026">
    <property type="entry name" value="GALNS_like"/>
    <property type="match status" value="1"/>
</dbReference>
<evidence type="ECO:0000256" key="1">
    <source>
        <dbReference type="ARBA" id="ARBA00008779"/>
    </source>
</evidence>
<evidence type="ECO:0000256" key="2">
    <source>
        <dbReference type="ARBA" id="ARBA00022801"/>
    </source>
</evidence>
<evidence type="ECO:0000259" key="4">
    <source>
        <dbReference type="Pfam" id="PF00884"/>
    </source>
</evidence>
<feature type="chain" id="PRO_5045057607" evidence="3">
    <location>
        <begin position="23"/>
        <end position="475"/>
    </location>
</feature>
<organism evidence="5 6">
    <name type="scientific">Arcicella lustrica</name>
    <dbReference type="NCBI Taxonomy" id="2984196"/>
    <lineage>
        <taxon>Bacteria</taxon>
        <taxon>Pseudomonadati</taxon>
        <taxon>Bacteroidota</taxon>
        <taxon>Cytophagia</taxon>
        <taxon>Cytophagales</taxon>
        <taxon>Flectobacillaceae</taxon>
        <taxon>Arcicella</taxon>
    </lineage>
</organism>
<evidence type="ECO:0000313" key="6">
    <source>
        <dbReference type="Proteomes" id="UP001302222"/>
    </source>
</evidence>
<comment type="caution">
    <text evidence="5">The sequence shown here is derived from an EMBL/GenBank/DDBJ whole genome shotgun (WGS) entry which is preliminary data.</text>
</comment>
<evidence type="ECO:0000313" key="5">
    <source>
        <dbReference type="EMBL" id="MEA5426822.1"/>
    </source>
</evidence>
<dbReference type="Pfam" id="PF14707">
    <property type="entry name" value="Sulfatase_C"/>
    <property type="match status" value="1"/>
</dbReference>
<dbReference type="Gene3D" id="3.40.720.10">
    <property type="entry name" value="Alkaline Phosphatase, subunit A"/>
    <property type="match status" value="1"/>
</dbReference>
<keyword evidence="3" id="KW-0732">Signal</keyword>
<dbReference type="Gene3D" id="3.30.1120.10">
    <property type="match status" value="1"/>
</dbReference>
<proteinExistence type="inferred from homology"/>
<evidence type="ECO:0000256" key="3">
    <source>
        <dbReference type="SAM" id="SignalP"/>
    </source>
</evidence>
<protein>
    <submittedName>
        <fullName evidence="5">Sulfatase</fullName>
    </submittedName>
</protein>
<dbReference type="SUPFAM" id="SSF53649">
    <property type="entry name" value="Alkaline phosphatase-like"/>
    <property type="match status" value="1"/>
</dbReference>
<dbReference type="Proteomes" id="UP001302222">
    <property type="component" value="Unassembled WGS sequence"/>
</dbReference>
<reference evidence="5 6" key="1">
    <citation type="submission" date="2023-12" db="EMBL/GenBank/DDBJ databases">
        <title>Novel species of the genus Arcicella isolated from rivers.</title>
        <authorList>
            <person name="Lu H."/>
        </authorList>
    </citation>
    <scope>NUCLEOTIDE SEQUENCE [LARGE SCALE GENOMIC DNA]</scope>
    <source>
        <strain evidence="5 6">DC25W</strain>
    </source>
</reference>
<sequence>MKIQYKSLLGIFFILLSLFSFQASQPKTRKPNIVLVYFDDMGFGDIGRTGAIGYQTPNMDQMAKEGLFFSHFYAPQAVCSASRAGLLTGCYPNRVGFSGALDHTAKVGLNPEEETIAELLKKQGYSTAAYGKWHLGHLPEFLPTKNGFDEYFGLPYSNDMWPNHPVAKNYYPPLPLIENDKVIATNPDQSQFTTQFTEKTIGFIQKNKDKPFFVYLAHPMPHVPLFVSDKFKGKSEQGLFGDVLMELDWSIGQIRKTLVDLKLDENTIVIVTSDNGPWFNYGNHAGSAGGFREGKGTTWEGGQRVPCLMTWKGVIPAGVVCNNISSGLDILPTIAEVTGAPLPTKKIDGVSLWKLLQGDFTEKPRDTFLYYYRANNLEAVRHGKWKLVFPHSGRTYEGFTPGKDGLPGAVNENYNFMGGLFDLSKDPSERYNVQLDFPEVTKTLMKIADEAREDLGDDLQGKAGKNRRAIGKRAN</sequence>
<keyword evidence="6" id="KW-1185">Reference proteome</keyword>
<feature type="signal peptide" evidence="3">
    <location>
        <begin position="1"/>
        <end position="22"/>
    </location>
</feature>
<keyword evidence="2" id="KW-0378">Hydrolase</keyword>
<dbReference type="EMBL" id="JAYGIM010000007">
    <property type="protein sequence ID" value="MEA5426822.1"/>
    <property type="molecule type" value="Genomic_DNA"/>
</dbReference>
<feature type="domain" description="Sulfatase N-terminal" evidence="4">
    <location>
        <begin position="31"/>
        <end position="339"/>
    </location>
</feature>
<accession>A0ABU5SHQ7</accession>
<dbReference type="RefSeq" id="WP_323258258.1">
    <property type="nucleotide sequence ID" value="NZ_JAYGIM010000007.1"/>
</dbReference>
<dbReference type="InterPro" id="IPR050738">
    <property type="entry name" value="Sulfatase"/>
</dbReference>
<dbReference type="InterPro" id="IPR017850">
    <property type="entry name" value="Alkaline_phosphatase_core_sf"/>
</dbReference>
<dbReference type="PANTHER" id="PTHR42693:SF53">
    <property type="entry name" value="ENDO-4-O-SULFATASE"/>
    <property type="match status" value="1"/>
</dbReference>